<dbReference type="PANTHER" id="PTHR21354:SF0">
    <property type="entry name" value="ZINC FINGER PROTEIN 511"/>
    <property type="match status" value="1"/>
</dbReference>
<dbReference type="AlphaFoldDB" id="A0A6P6VG04"/>
<sequence>MATEVEVSREDQLKFPYWSPIRRRFDPESSFFAAGNVERELLAKQVALDLTEEEKLQFRNMEDEESSKLYCPLVGCGAHLRSLDEFEDHYTSRHSAACSVCSRVYPTSRLLSIHVSEVHDSFFQAKVARGFAMYECLVEGCGLKLKSYKGRQQHLVDKHKFPTSFEFFKKAHPSKKQRKKDQHKQAFGTKEAASRAMQMEEDTMDNLVSAVSKLSTSDSPSSISFGRRHNRGLTFVPRAVRQAKEPESSARRS</sequence>
<feature type="region of interest" description="Disordered" evidence="1">
    <location>
        <begin position="171"/>
        <end position="193"/>
    </location>
</feature>
<evidence type="ECO:0000313" key="4">
    <source>
        <dbReference type="RefSeq" id="XP_027101908.1"/>
    </source>
</evidence>
<feature type="compositionally biased region" description="Polar residues" evidence="1">
    <location>
        <begin position="213"/>
        <end position="224"/>
    </location>
</feature>
<evidence type="ECO:0000313" key="3">
    <source>
        <dbReference type="Proteomes" id="UP001652660"/>
    </source>
</evidence>
<reference evidence="4" key="2">
    <citation type="submission" date="2025-08" db="UniProtKB">
        <authorList>
            <consortium name="RefSeq"/>
        </authorList>
    </citation>
    <scope>IDENTIFICATION</scope>
    <source>
        <tissue evidence="4">Leaves</tissue>
    </source>
</reference>
<evidence type="ECO:0000259" key="2">
    <source>
        <dbReference type="PROSITE" id="PS00028"/>
    </source>
</evidence>
<feature type="compositionally biased region" description="Basic and acidic residues" evidence="1">
    <location>
        <begin position="242"/>
        <end position="253"/>
    </location>
</feature>
<name>A0A6P6VG04_COFAR</name>
<dbReference type="InterPro" id="IPR039258">
    <property type="entry name" value="ZNF511"/>
</dbReference>
<dbReference type="InterPro" id="IPR013087">
    <property type="entry name" value="Znf_C2H2_type"/>
</dbReference>
<evidence type="ECO:0000256" key="1">
    <source>
        <dbReference type="SAM" id="MobiDB-lite"/>
    </source>
</evidence>
<feature type="compositionally biased region" description="Basic residues" evidence="1">
    <location>
        <begin position="171"/>
        <end position="182"/>
    </location>
</feature>
<accession>A0A6P6VG04</accession>
<dbReference type="OrthoDB" id="18440at2759"/>
<feature type="domain" description="C2H2-type" evidence="2">
    <location>
        <begin position="98"/>
        <end position="119"/>
    </location>
</feature>
<organism evidence="3 4">
    <name type="scientific">Coffea arabica</name>
    <name type="common">Arabian coffee</name>
    <dbReference type="NCBI Taxonomy" id="13443"/>
    <lineage>
        <taxon>Eukaryota</taxon>
        <taxon>Viridiplantae</taxon>
        <taxon>Streptophyta</taxon>
        <taxon>Embryophyta</taxon>
        <taxon>Tracheophyta</taxon>
        <taxon>Spermatophyta</taxon>
        <taxon>Magnoliopsida</taxon>
        <taxon>eudicotyledons</taxon>
        <taxon>Gunneridae</taxon>
        <taxon>Pentapetalae</taxon>
        <taxon>asterids</taxon>
        <taxon>lamiids</taxon>
        <taxon>Gentianales</taxon>
        <taxon>Rubiaceae</taxon>
        <taxon>Ixoroideae</taxon>
        <taxon>Gardenieae complex</taxon>
        <taxon>Bertiereae - Coffeeae clade</taxon>
        <taxon>Coffeeae</taxon>
        <taxon>Coffea</taxon>
    </lineage>
</organism>
<dbReference type="PANTHER" id="PTHR21354">
    <property type="entry name" value="ZINC FINGER PROTEIN 511"/>
    <property type="match status" value="1"/>
</dbReference>
<dbReference type="SMART" id="SM00355">
    <property type="entry name" value="ZnF_C2H2"/>
    <property type="match status" value="3"/>
</dbReference>
<reference evidence="3" key="1">
    <citation type="journal article" date="2025" name="Foods">
        <title>Unveiling the Microbial Signatures of Arabica Coffee Cherries: Insights into Ripeness Specific Diversity, Functional Traits, and Implications for Quality and Safety.</title>
        <authorList>
            <consortium name="RefSeq"/>
            <person name="Tenea G.N."/>
            <person name="Cifuentes V."/>
            <person name="Reyes P."/>
            <person name="Cevallos-Vallejos M."/>
        </authorList>
    </citation>
    <scope>NUCLEOTIDE SEQUENCE [LARGE SCALE GENOMIC DNA]</scope>
</reference>
<gene>
    <name evidence="4" type="primary">LOC113722884</name>
</gene>
<dbReference type="Proteomes" id="UP001652660">
    <property type="component" value="Chromosome 7e"/>
</dbReference>
<proteinExistence type="predicted"/>
<keyword evidence="3" id="KW-1185">Reference proteome</keyword>
<dbReference type="GeneID" id="113722884"/>
<dbReference type="RefSeq" id="XP_027101908.1">
    <property type="nucleotide sequence ID" value="XM_027246107.2"/>
</dbReference>
<feature type="region of interest" description="Disordered" evidence="1">
    <location>
        <begin position="213"/>
        <end position="253"/>
    </location>
</feature>
<protein>
    <recommendedName>
        <fullName evidence="2">C2H2-type domain-containing protein</fullName>
    </recommendedName>
</protein>
<dbReference type="PROSITE" id="PS00028">
    <property type="entry name" value="ZINC_FINGER_C2H2_1"/>
    <property type="match status" value="1"/>
</dbReference>